<dbReference type="SUPFAM" id="SSF53474">
    <property type="entry name" value="alpha/beta-Hydrolases"/>
    <property type="match status" value="1"/>
</dbReference>
<protein>
    <recommendedName>
        <fullName evidence="1">Alpha/beta hydrolase fold-3 domain-containing protein</fullName>
    </recommendedName>
</protein>
<dbReference type="Proteomes" id="UP001396898">
    <property type="component" value="Unassembled WGS sequence"/>
</dbReference>
<reference evidence="2 3" key="1">
    <citation type="submission" date="2023-01" db="EMBL/GenBank/DDBJ databases">
        <title>Analysis of 21 Apiospora genomes using comparative genomics revels a genus with tremendous synthesis potential of carbohydrate active enzymes and secondary metabolites.</title>
        <authorList>
            <person name="Sorensen T."/>
        </authorList>
    </citation>
    <scope>NUCLEOTIDE SEQUENCE [LARGE SCALE GENOMIC DNA]</scope>
    <source>
        <strain evidence="2 3">CBS 20057</strain>
    </source>
</reference>
<name>A0ABR1SNP6_9PEZI</name>
<dbReference type="EMBL" id="JAQQWI010000005">
    <property type="protein sequence ID" value="KAK8035827.1"/>
    <property type="molecule type" value="Genomic_DNA"/>
</dbReference>
<dbReference type="InterPro" id="IPR013094">
    <property type="entry name" value="AB_hydrolase_3"/>
</dbReference>
<gene>
    <name evidence="2" type="ORF">PG991_001900</name>
</gene>
<keyword evidence="3" id="KW-1185">Reference proteome</keyword>
<dbReference type="Pfam" id="PF07859">
    <property type="entry name" value="Abhydrolase_3"/>
    <property type="match status" value="1"/>
</dbReference>
<dbReference type="InterPro" id="IPR029058">
    <property type="entry name" value="AB_hydrolase_fold"/>
</dbReference>
<dbReference type="Gene3D" id="3.40.50.1820">
    <property type="entry name" value="alpha/beta hydrolase"/>
    <property type="match status" value="1"/>
</dbReference>
<comment type="caution">
    <text evidence="2">The sequence shown here is derived from an EMBL/GenBank/DDBJ whole genome shotgun (WGS) entry which is preliminary data.</text>
</comment>
<organism evidence="2 3">
    <name type="scientific">Apiospora marii</name>
    <dbReference type="NCBI Taxonomy" id="335849"/>
    <lineage>
        <taxon>Eukaryota</taxon>
        <taxon>Fungi</taxon>
        <taxon>Dikarya</taxon>
        <taxon>Ascomycota</taxon>
        <taxon>Pezizomycotina</taxon>
        <taxon>Sordariomycetes</taxon>
        <taxon>Xylariomycetidae</taxon>
        <taxon>Amphisphaeriales</taxon>
        <taxon>Apiosporaceae</taxon>
        <taxon>Apiospora</taxon>
    </lineage>
</organism>
<evidence type="ECO:0000259" key="1">
    <source>
        <dbReference type="Pfam" id="PF07859"/>
    </source>
</evidence>
<evidence type="ECO:0000313" key="2">
    <source>
        <dbReference type="EMBL" id="KAK8035827.1"/>
    </source>
</evidence>
<evidence type="ECO:0000313" key="3">
    <source>
        <dbReference type="Proteomes" id="UP001396898"/>
    </source>
</evidence>
<sequence length="158" mass="17548">MPYPLTLKPKPAYVDLDADFQPLPKHGHLTRHHEEYAAVRPAIDLMYDRIWALPDFDAFRQVGRGADAAVPHGGPDRARDVVTEVLRFPARDGCGVELKVYKSPKVREGAGLMLRMHGGGWCVGDHEADGAENVYAAARHDIVVVSVDYRLYVVIDGF</sequence>
<proteinExistence type="predicted"/>
<accession>A0ABR1SNP6</accession>
<feature type="domain" description="Alpha/beta hydrolase fold-3" evidence="1">
    <location>
        <begin position="114"/>
        <end position="151"/>
    </location>
</feature>